<gene>
    <name evidence="1" type="ORF">ACFS7Z_13875</name>
</gene>
<reference evidence="2" key="1">
    <citation type="journal article" date="2019" name="Int. J. Syst. Evol. Microbiol.">
        <title>The Global Catalogue of Microorganisms (GCM) 10K type strain sequencing project: providing services to taxonomists for standard genome sequencing and annotation.</title>
        <authorList>
            <consortium name="The Broad Institute Genomics Platform"/>
            <consortium name="The Broad Institute Genome Sequencing Center for Infectious Disease"/>
            <person name="Wu L."/>
            <person name="Ma J."/>
        </authorList>
    </citation>
    <scope>NUCLEOTIDE SEQUENCE [LARGE SCALE GENOMIC DNA]</scope>
    <source>
        <strain evidence="2">KCTC 23984</strain>
    </source>
</reference>
<proteinExistence type="predicted"/>
<dbReference type="RefSeq" id="WP_377485569.1">
    <property type="nucleotide sequence ID" value="NZ_JBHUOX010000009.1"/>
</dbReference>
<protein>
    <submittedName>
        <fullName evidence="1">Uncharacterized protein</fullName>
    </submittedName>
</protein>
<dbReference type="EMBL" id="JBHUOX010000009">
    <property type="protein sequence ID" value="MFD3001456.1"/>
    <property type="molecule type" value="Genomic_DNA"/>
</dbReference>
<accession>A0ABW6BV91</accession>
<sequence length="114" mass="12766">MVADKVFDDAIPGYGELDALKVIQAIAKLAATHDTYINQYPELSVLVEAIVGEVTIEEPEADDLLLLRLINILQCLNKQAADSDVFKIIRNNFQANIYHEINGNLPVYEGQFYL</sequence>
<keyword evidence="2" id="KW-1185">Reference proteome</keyword>
<organism evidence="1 2">
    <name type="scientific">Pontibacter toksunensis</name>
    <dbReference type="NCBI Taxonomy" id="1332631"/>
    <lineage>
        <taxon>Bacteria</taxon>
        <taxon>Pseudomonadati</taxon>
        <taxon>Bacteroidota</taxon>
        <taxon>Cytophagia</taxon>
        <taxon>Cytophagales</taxon>
        <taxon>Hymenobacteraceae</taxon>
        <taxon>Pontibacter</taxon>
    </lineage>
</organism>
<evidence type="ECO:0000313" key="1">
    <source>
        <dbReference type="EMBL" id="MFD3001456.1"/>
    </source>
</evidence>
<name>A0ABW6BV91_9BACT</name>
<comment type="caution">
    <text evidence="1">The sequence shown here is derived from an EMBL/GenBank/DDBJ whole genome shotgun (WGS) entry which is preliminary data.</text>
</comment>
<dbReference type="Proteomes" id="UP001597641">
    <property type="component" value="Unassembled WGS sequence"/>
</dbReference>
<evidence type="ECO:0000313" key="2">
    <source>
        <dbReference type="Proteomes" id="UP001597641"/>
    </source>
</evidence>